<dbReference type="SUPFAM" id="SSF50494">
    <property type="entry name" value="Trypsin-like serine proteases"/>
    <property type="match status" value="1"/>
</dbReference>
<dbReference type="InterPro" id="IPR001314">
    <property type="entry name" value="Peptidase_S1A"/>
</dbReference>
<dbReference type="InterPro" id="IPR009003">
    <property type="entry name" value="Peptidase_S1_PA"/>
</dbReference>
<evidence type="ECO:0000259" key="4">
    <source>
        <dbReference type="PROSITE" id="PS50240"/>
    </source>
</evidence>
<evidence type="ECO:0000256" key="1">
    <source>
        <dbReference type="ARBA" id="ARBA00023157"/>
    </source>
</evidence>
<keyword evidence="2" id="KW-0720">Serine protease</keyword>
<feature type="signal peptide" evidence="3">
    <location>
        <begin position="1"/>
        <end position="26"/>
    </location>
</feature>
<keyword evidence="2 6" id="KW-0645">Protease</keyword>
<evidence type="ECO:0000313" key="5">
    <source>
        <dbReference type="Proteomes" id="UP000694843"/>
    </source>
</evidence>
<dbReference type="PROSITE" id="PS00134">
    <property type="entry name" value="TRYPSIN_HIS"/>
    <property type="match status" value="1"/>
</dbReference>
<evidence type="ECO:0000256" key="3">
    <source>
        <dbReference type="SAM" id="SignalP"/>
    </source>
</evidence>
<evidence type="ECO:0000256" key="2">
    <source>
        <dbReference type="RuleBase" id="RU363034"/>
    </source>
</evidence>
<dbReference type="PRINTS" id="PR00722">
    <property type="entry name" value="CHYMOTRYPSIN"/>
</dbReference>
<dbReference type="PROSITE" id="PS50240">
    <property type="entry name" value="TRYPSIN_DOM"/>
    <property type="match status" value="1"/>
</dbReference>
<dbReference type="CDD" id="cd00190">
    <property type="entry name" value="Tryp_SPc"/>
    <property type="match status" value="1"/>
</dbReference>
<dbReference type="Gene3D" id="2.40.10.10">
    <property type="entry name" value="Trypsin-like serine proteases"/>
    <property type="match status" value="3"/>
</dbReference>
<name>A0A8B7NUN5_HYAAZ</name>
<accession>A0A8B7NUN5</accession>
<keyword evidence="1" id="KW-1015">Disulfide bond</keyword>
<reference evidence="6" key="1">
    <citation type="submission" date="2025-08" db="UniProtKB">
        <authorList>
            <consortium name="RefSeq"/>
        </authorList>
    </citation>
    <scope>IDENTIFICATION</scope>
</reference>
<evidence type="ECO:0000313" key="6">
    <source>
        <dbReference type="RefSeq" id="XP_018017442.2"/>
    </source>
</evidence>
<keyword evidence="5" id="KW-1185">Reference proteome</keyword>
<dbReference type="InterPro" id="IPR001254">
    <property type="entry name" value="Trypsin_dom"/>
</dbReference>
<organism evidence="5 6">
    <name type="scientific">Hyalella azteca</name>
    <name type="common">Amphipod</name>
    <dbReference type="NCBI Taxonomy" id="294128"/>
    <lineage>
        <taxon>Eukaryota</taxon>
        <taxon>Metazoa</taxon>
        <taxon>Ecdysozoa</taxon>
        <taxon>Arthropoda</taxon>
        <taxon>Crustacea</taxon>
        <taxon>Multicrustacea</taxon>
        <taxon>Malacostraca</taxon>
        <taxon>Eumalacostraca</taxon>
        <taxon>Peracarida</taxon>
        <taxon>Amphipoda</taxon>
        <taxon>Senticaudata</taxon>
        <taxon>Talitrida</taxon>
        <taxon>Talitroidea</taxon>
        <taxon>Hyalellidae</taxon>
        <taxon>Hyalella</taxon>
    </lineage>
</organism>
<dbReference type="GO" id="GO:0006508">
    <property type="term" value="P:proteolysis"/>
    <property type="evidence" value="ECO:0007669"/>
    <property type="project" value="UniProtKB-KW"/>
</dbReference>
<sequence length="248" mass="27355">MMNWTRVLSISCLLLASGFKIRTVDGKNSGCGLRPLSRTGRIVNGDEAALGAWPWQVLVRGTTLFGLFTKQTCGGVLLNERYVITAAHCQPRLLGSLSVVLGEWDLLGDLEPLSSVKRNVKRVVVHPHFVFWRPGNDVALLELDRPVKFALHILPICLPDTDDDFAGQVGSVTGWGATSFGEYLIQKKHLCSRQGDSGGPLSVRRADGRWVLVGIISHGIKCAYPNLPGIYMRVSHYKPWILEVINNK</sequence>
<dbReference type="Proteomes" id="UP000694843">
    <property type="component" value="Unplaced"/>
</dbReference>
<dbReference type="OMA" id="YLRIGLY"/>
<dbReference type="GeneID" id="108674051"/>
<feature type="chain" id="PRO_5037999948" evidence="3">
    <location>
        <begin position="27"/>
        <end position="248"/>
    </location>
</feature>
<dbReference type="SMART" id="SM00020">
    <property type="entry name" value="Tryp_SPc"/>
    <property type="match status" value="1"/>
</dbReference>
<dbReference type="OrthoDB" id="414661at2759"/>
<dbReference type="RefSeq" id="XP_018017442.2">
    <property type="nucleotide sequence ID" value="XM_018161953.2"/>
</dbReference>
<dbReference type="PANTHER" id="PTHR24253:SF145">
    <property type="entry name" value="SERINE PROTEASE FILZIG"/>
    <property type="match status" value="1"/>
</dbReference>
<dbReference type="InterPro" id="IPR043504">
    <property type="entry name" value="Peptidase_S1_PA_chymotrypsin"/>
</dbReference>
<dbReference type="PROSITE" id="PS00135">
    <property type="entry name" value="TRYPSIN_SER"/>
    <property type="match status" value="1"/>
</dbReference>
<dbReference type="InterPro" id="IPR018114">
    <property type="entry name" value="TRYPSIN_HIS"/>
</dbReference>
<dbReference type="InterPro" id="IPR033116">
    <property type="entry name" value="TRYPSIN_SER"/>
</dbReference>
<proteinExistence type="predicted"/>
<dbReference type="PANTHER" id="PTHR24253">
    <property type="entry name" value="TRANSMEMBRANE PROTEASE SERINE"/>
    <property type="match status" value="1"/>
</dbReference>
<protein>
    <submittedName>
        <fullName evidence="6">Serine protease filzig</fullName>
    </submittedName>
</protein>
<dbReference type="KEGG" id="hazt:108674051"/>
<dbReference type="FunFam" id="2.40.10.10:FF:000068">
    <property type="entry name" value="transmembrane protease serine 2"/>
    <property type="match status" value="1"/>
</dbReference>
<dbReference type="Pfam" id="PF00089">
    <property type="entry name" value="Trypsin"/>
    <property type="match status" value="2"/>
</dbReference>
<keyword evidence="2" id="KW-0378">Hydrolase</keyword>
<dbReference type="GO" id="GO:0004252">
    <property type="term" value="F:serine-type endopeptidase activity"/>
    <property type="evidence" value="ECO:0007669"/>
    <property type="project" value="InterPro"/>
</dbReference>
<gene>
    <name evidence="6" type="primary">LOC108674051</name>
</gene>
<dbReference type="AlphaFoldDB" id="A0A8B7NUN5"/>
<feature type="domain" description="Peptidase S1" evidence="4">
    <location>
        <begin position="42"/>
        <end position="246"/>
    </location>
</feature>
<keyword evidence="3" id="KW-0732">Signal</keyword>